<evidence type="ECO:0000313" key="13">
    <source>
        <dbReference type="Proteomes" id="UP001217089"/>
    </source>
</evidence>
<evidence type="ECO:0000256" key="8">
    <source>
        <dbReference type="ARBA" id="ARBA00023242"/>
    </source>
</evidence>
<keyword evidence="13" id="KW-1185">Reference proteome</keyword>
<evidence type="ECO:0000256" key="4">
    <source>
        <dbReference type="ARBA" id="ARBA00023015"/>
    </source>
</evidence>
<keyword evidence="5 10" id="KW-0175">Coiled coil</keyword>
<feature type="coiled-coil region" evidence="10">
    <location>
        <begin position="16"/>
        <end position="47"/>
    </location>
</feature>
<evidence type="ECO:0000256" key="6">
    <source>
        <dbReference type="ARBA" id="ARBA00023159"/>
    </source>
</evidence>
<evidence type="ECO:0000256" key="11">
    <source>
        <dbReference type="SAM" id="MobiDB-lite"/>
    </source>
</evidence>
<evidence type="ECO:0000256" key="2">
    <source>
        <dbReference type="ARBA" id="ARBA00005571"/>
    </source>
</evidence>
<comment type="similarity">
    <text evidence="2">Belongs to the Mediator complex subunit 28 family.</text>
</comment>
<comment type="caution">
    <text evidence="12">The sequence shown here is derived from an EMBL/GenBank/DDBJ whole genome shotgun (WGS) entry which is preliminary data.</text>
</comment>
<dbReference type="Proteomes" id="UP001217089">
    <property type="component" value="Unassembled WGS sequence"/>
</dbReference>
<keyword evidence="7" id="KW-0804">Transcription</keyword>
<keyword evidence="6" id="KW-0010">Activator</keyword>
<keyword evidence="8" id="KW-0539">Nucleus</keyword>
<protein>
    <recommendedName>
        <fullName evidence="3">Mediator of RNA polymerase II transcription subunit 28</fullName>
    </recommendedName>
    <alternativeName>
        <fullName evidence="9">Mediator complex subunit 28</fullName>
    </alternativeName>
</protein>
<keyword evidence="4" id="KW-0805">Transcription regulation</keyword>
<reference evidence="12 13" key="1">
    <citation type="submission" date="2022-12" db="EMBL/GenBank/DDBJ databases">
        <title>Chromosome-level genome of Tegillarca granosa.</title>
        <authorList>
            <person name="Kim J."/>
        </authorList>
    </citation>
    <scope>NUCLEOTIDE SEQUENCE [LARGE SCALE GENOMIC DNA]</scope>
    <source>
        <strain evidence="12">Teg-2019</strain>
        <tissue evidence="12">Adductor muscle</tissue>
    </source>
</reference>
<dbReference type="PANTHER" id="PTHR13512:SF2">
    <property type="entry name" value="MEDIATOR OF RNA POLYMERASE II TRANSCRIPTION SUBUNIT 28"/>
    <property type="match status" value="1"/>
</dbReference>
<dbReference type="InterPro" id="IPR021640">
    <property type="entry name" value="Mediator_Med28"/>
</dbReference>
<dbReference type="EMBL" id="JARBDR010000246">
    <property type="protein sequence ID" value="KAJ8317732.1"/>
    <property type="molecule type" value="Genomic_DNA"/>
</dbReference>
<comment type="subcellular location">
    <subcellularLocation>
        <location evidence="1">Nucleus</location>
    </subcellularLocation>
</comment>
<sequence>MQKRLVLSKQKPEQMIKDETEDLKAELEKKDALIKRHQERLQKWQLLLRGLQGGVPGGTNTSTSGGGGGQMTPQGQPPPHPGPTQQQSIPHPVQNMPNPAQMGMSGQHFQATSQPTQMTQGQGQPGMMMSRPPMGQNIQQTPGPPHQPPPAYPQGPLQYLEQTMSSIGMPERR</sequence>
<dbReference type="PANTHER" id="PTHR13512">
    <property type="entry name" value="MEDIATOR COMPLEX SUBUNIT 28"/>
    <property type="match status" value="1"/>
</dbReference>
<evidence type="ECO:0000256" key="9">
    <source>
        <dbReference type="ARBA" id="ARBA00031964"/>
    </source>
</evidence>
<accession>A0ABQ9FM59</accession>
<feature type="region of interest" description="Disordered" evidence="11">
    <location>
        <begin position="50"/>
        <end position="173"/>
    </location>
</feature>
<evidence type="ECO:0000256" key="5">
    <source>
        <dbReference type="ARBA" id="ARBA00023054"/>
    </source>
</evidence>
<dbReference type="Pfam" id="PF11594">
    <property type="entry name" value="Med28"/>
    <property type="match status" value="1"/>
</dbReference>
<evidence type="ECO:0000256" key="7">
    <source>
        <dbReference type="ARBA" id="ARBA00023163"/>
    </source>
</evidence>
<evidence type="ECO:0000256" key="10">
    <source>
        <dbReference type="SAM" id="Coils"/>
    </source>
</evidence>
<feature type="compositionally biased region" description="Low complexity" evidence="11">
    <location>
        <begin position="112"/>
        <end position="141"/>
    </location>
</feature>
<feature type="compositionally biased region" description="Pro residues" evidence="11">
    <location>
        <begin position="142"/>
        <end position="153"/>
    </location>
</feature>
<evidence type="ECO:0000256" key="3">
    <source>
        <dbReference type="ARBA" id="ARBA00019683"/>
    </source>
</evidence>
<proteinExistence type="inferred from homology"/>
<name>A0ABQ9FM59_TEGGR</name>
<evidence type="ECO:0000313" key="12">
    <source>
        <dbReference type="EMBL" id="KAJ8317732.1"/>
    </source>
</evidence>
<organism evidence="12 13">
    <name type="scientific">Tegillarca granosa</name>
    <name type="common">Malaysian cockle</name>
    <name type="synonym">Anadara granosa</name>
    <dbReference type="NCBI Taxonomy" id="220873"/>
    <lineage>
        <taxon>Eukaryota</taxon>
        <taxon>Metazoa</taxon>
        <taxon>Spiralia</taxon>
        <taxon>Lophotrochozoa</taxon>
        <taxon>Mollusca</taxon>
        <taxon>Bivalvia</taxon>
        <taxon>Autobranchia</taxon>
        <taxon>Pteriomorphia</taxon>
        <taxon>Arcoida</taxon>
        <taxon>Arcoidea</taxon>
        <taxon>Arcidae</taxon>
        <taxon>Tegillarca</taxon>
    </lineage>
</organism>
<evidence type="ECO:0000256" key="1">
    <source>
        <dbReference type="ARBA" id="ARBA00004123"/>
    </source>
</evidence>
<gene>
    <name evidence="12" type="ORF">KUTeg_005636</name>
</gene>